<evidence type="ECO:0000313" key="3">
    <source>
        <dbReference type="Proteomes" id="UP001153069"/>
    </source>
</evidence>
<evidence type="ECO:0000256" key="1">
    <source>
        <dbReference type="SAM" id="MobiDB-lite"/>
    </source>
</evidence>
<dbReference type="Proteomes" id="UP001153069">
    <property type="component" value="Unassembled WGS sequence"/>
</dbReference>
<reference evidence="2" key="1">
    <citation type="submission" date="2020-06" db="EMBL/GenBank/DDBJ databases">
        <authorList>
            <consortium name="Plant Systems Biology data submission"/>
        </authorList>
    </citation>
    <scope>NUCLEOTIDE SEQUENCE</scope>
    <source>
        <strain evidence="2">D6</strain>
    </source>
</reference>
<protein>
    <submittedName>
        <fullName evidence="2">Uncharacterized protein</fullName>
    </submittedName>
</protein>
<comment type="caution">
    <text evidence="2">The sequence shown here is derived from an EMBL/GenBank/DDBJ whole genome shotgun (WGS) entry which is preliminary data.</text>
</comment>
<evidence type="ECO:0000313" key="2">
    <source>
        <dbReference type="EMBL" id="CAB9518190.1"/>
    </source>
</evidence>
<name>A0A9N8ED28_9STRA</name>
<dbReference type="OrthoDB" id="57083at2759"/>
<dbReference type="AlphaFoldDB" id="A0A9N8ED28"/>
<feature type="region of interest" description="Disordered" evidence="1">
    <location>
        <begin position="18"/>
        <end position="38"/>
    </location>
</feature>
<proteinExistence type="predicted"/>
<accession>A0A9N8ED28</accession>
<keyword evidence="3" id="KW-1185">Reference proteome</keyword>
<sequence length="399" mass="45179">MNQNNNNNNKRGYAIEDGVQAQKKPKPDLAGQGGNTSSRECCECNIIKCRGDFSKKQWKKGNNAITCNDCNSRAFCGTPKGKAPKPTFCCQSCKVAKTIQGYANDQRQAFRMSGKNVQNIGTDNKDCPICIECIIKMPRVCKRCKETKPVAEFSKCQQILPRELTAYNHQSLTIKKYKSMDMALSESIKPESLVGTYDVIYHHGSCDEFTENRTTKGTCKFWLTTNEEKASNRFRKEDDEDNEDFEDDVVSGLVQFEKELQLKDDYIFQKDYTVGSANGTDFTTSLVDEEGRDQVECSMDDEPIMSDLSQVVTRVACPWMKHEMKDNDTEEGDIAKFETLKEAETLMEQHEENGHSKNHNIRPVFFLEPGDLVLQSSWGSDGFCESVHTISILRARKAN</sequence>
<organism evidence="2 3">
    <name type="scientific">Seminavis robusta</name>
    <dbReference type="NCBI Taxonomy" id="568900"/>
    <lineage>
        <taxon>Eukaryota</taxon>
        <taxon>Sar</taxon>
        <taxon>Stramenopiles</taxon>
        <taxon>Ochrophyta</taxon>
        <taxon>Bacillariophyta</taxon>
        <taxon>Bacillariophyceae</taxon>
        <taxon>Bacillariophycidae</taxon>
        <taxon>Naviculales</taxon>
        <taxon>Naviculaceae</taxon>
        <taxon>Seminavis</taxon>
    </lineage>
</organism>
<gene>
    <name evidence="2" type="ORF">SEMRO_913_G219490.1</name>
</gene>
<dbReference type="EMBL" id="CAICTM010000911">
    <property type="protein sequence ID" value="CAB9518190.1"/>
    <property type="molecule type" value="Genomic_DNA"/>
</dbReference>